<protein>
    <recommendedName>
        <fullName evidence="1">VOC domain-containing protein</fullName>
    </recommendedName>
</protein>
<accession>A0A0K2SIH5</accession>
<dbReference type="STRING" id="1555112.LIP_0965"/>
<dbReference type="SUPFAM" id="SSF54593">
    <property type="entry name" value="Glyoxalase/Bleomycin resistance protein/Dihydroxybiphenyl dioxygenase"/>
    <property type="match status" value="1"/>
</dbReference>
<reference evidence="4" key="3">
    <citation type="journal article" date="2016" name="Int. J. Syst. Evol. Microbiol.">
        <title>Complete genome sequence and cell structure of Limnochorda pilosa, a Gram-negative spore-former within the phylum Firmicutes.</title>
        <authorList>
            <person name="Watanabe M."/>
            <person name="Kojima H."/>
            <person name="Fukui M."/>
        </authorList>
    </citation>
    <scope>NUCLEOTIDE SEQUENCE [LARGE SCALE GENOMIC DNA]</scope>
    <source>
        <strain evidence="4">HC45</strain>
    </source>
</reference>
<reference evidence="2" key="2">
    <citation type="journal article" date="2016" name="Int. J. Syst. Evol. Microbiol.">
        <title>Complete genome sequence and cell structure of Limnochorda pilosa, a Gram negative spore former whithin the phylum Firmicutes.</title>
        <authorList>
            <person name="Watanabe M."/>
            <person name="Kojima H."/>
            <person name="Fukui M."/>
        </authorList>
    </citation>
    <scope>NUCLEOTIDE SEQUENCE</scope>
    <source>
        <strain evidence="2">HC45</strain>
    </source>
</reference>
<dbReference type="AlphaFoldDB" id="A0A0K2SIH5"/>
<feature type="domain" description="VOC" evidence="1">
    <location>
        <begin position="4"/>
        <end position="116"/>
    </location>
</feature>
<dbReference type="InterPro" id="IPR004360">
    <property type="entry name" value="Glyas_Fos-R_dOase_dom"/>
</dbReference>
<dbReference type="EMBL" id="AP014924">
    <property type="protein sequence ID" value="BAS26823.1"/>
    <property type="molecule type" value="Genomic_DNA"/>
</dbReference>
<evidence type="ECO:0000313" key="4">
    <source>
        <dbReference type="Proteomes" id="UP000065807"/>
    </source>
</evidence>
<reference evidence="4" key="1">
    <citation type="submission" date="2015-07" db="EMBL/GenBank/DDBJ databases">
        <title>Complete genome sequence and phylogenetic analysis of Limnochorda pilosa.</title>
        <authorList>
            <person name="Watanabe M."/>
            <person name="Kojima H."/>
            <person name="Fukui M."/>
        </authorList>
    </citation>
    <scope>NUCLEOTIDE SEQUENCE [LARGE SCALE GENOMIC DNA]</scope>
    <source>
        <strain evidence="4">HC45</strain>
    </source>
</reference>
<dbReference type="EMBL" id="AP014924">
    <property type="protein sequence ID" value="BAS26822.1"/>
    <property type="molecule type" value="Genomic_DNA"/>
</dbReference>
<name>A0A0K2SIH5_LIMPI</name>
<dbReference type="Pfam" id="PF00903">
    <property type="entry name" value="Glyoxalase"/>
    <property type="match status" value="1"/>
</dbReference>
<dbReference type="KEGG" id="lpil:LIP_0965"/>
<dbReference type="PROSITE" id="PS51819">
    <property type="entry name" value="VOC"/>
    <property type="match status" value="1"/>
</dbReference>
<organism evidence="2 4">
    <name type="scientific">Limnochorda pilosa</name>
    <dbReference type="NCBI Taxonomy" id="1555112"/>
    <lineage>
        <taxon>Bacteria</taxon>
        <taxon>Bacillati</taxon>
        <taxon>Bacillota</taxon>
        <taxon>Limnochordia</taxon>
        <taxon>Limnochordales</taxon>
        <taxon>Limnochordaceae</taxon>
        <taxon>Limnochorda</taxon>
    </lineage>
</organism>
<sequence length="118" mass="13156">MKRRVIEVARFTKQPGELAMFYADLLGASTPDPGRDAYSFDVEGVDLFIHSVSEEPAEPGWPKDVDHVAFQVEDLDAECERLSSAGYEVLGPTMFPWGRSAFLYDPDGRMVELRGLEG</sequence>
<dbReference type="KEGG" id="lpil:LIP_0966"/>
<gene>
    <name evidence="2" type="ORF">LIP_0965</name>
    <name evidence="3" type="ORF">LIP_0966</name>
</gene>
<evidence type="ECO:0000259" key="1">
    <source>
        <dbReference type="PROSITE" id="PS51819"/>
    </source>
</evidence>
<dbReference type="InterPro" id="IPR029068">
    <property type="entry name" value="Glyas_Bleomycin-R_OHBP_Dase"/>
</dbReference>
<dbReference type="RefSeq" id="WP_144440323.1">
    <property type="nucleotide sequence ID" value="NZ_AP014924.1"/>
</dbReference>
<evidence type="ECO:0000313" key="3">
    <source>
        <dbReference type="EMBL" id="BAS26823.1"/>
    </source>
</evidence>
<dbReference type="InterPro" id="IPR037523">
    <property type="entry name" value="VOC_core"/>
</dbReference>
<dbReference type="Gene3D" id="3.10.180.10">
    <property type="entry name" value="2,3-Dihydroxybiphenyl 1,2-Dioxygenase, domain 1"/>
    <property type="match status" value="1"/>
</dbReference>
<evidence type="ECO:0000313" key="2">
    <source>
        <dbReference type="EMBL" id="BAS26822.1"/>
    </source>
</evidence>
<dbReference type="Proteomes" id="UP000065807">
    <property type="component" value="Chromosome"/>
</dbReference>
<keyword evidence="4" id="KW-1185">Reference proteome</keyword>
<proteinExistence type="predicted"/>